<dbReference type="FunFam" id="2.40.30.10:FF:000032">
    <property type="entry name" value="NADH-cytochrome b5 reductase"/>
    <property type="match status" value="1"/>
</dbReference>
<reference evidence="17 18" key="1">
    <citation type="submission" date="2018-06" db="EMBL/GenBank/DDBJ databases">
        <title>Population genomics shows no distinction between pathogenic Candida krusei and environmental Pichia kudriavzevii: One species, four names.</title>
        <authorList>
            <person name="Douglass A.P."/>
            <person name="Offei B."/>
            <person name="Braun-Galleani S."/>
            <person name="Coughlan A.Y."/>
            <person name="Martos A."/>
            <person name="Ortiz-Merino R.A."/>
            <person name="Byrne K.P."/>
            <person name="Wolfe K.H."/>
        </authorList>
    </citation>
    <scope>NUCLEOTIDE SEQUENCE [LARGE SCALE GENOMIC DNA]</scope>
    <source>
        <strain evidence="17 18">CBS573</strain>
    </source>
</reference>
<evidence type="ECO:0000256" key="3">
    <source>
        <dbReference type="ARBA" id="ARBA00006105"/>
    </source>
</evidence>
<dbReference type="OrthoDB" id="432685at2759"/>
<dbReference type="InterPro" id="IPR017927">
    <property type="entry name" value="FAD-bd_FR_type"/>
</dbReference>
<keyword evidence="5" id="KW-0812">Transmembrane</keyword>
<dbReference type="Gene3D" id="3.40.50.80">
    <property type="entry name" value="Nucleotide-binding domain of ferredoxin-NADP reductase (FNR) module"/>
    <property type="match status" value="1"/>
</dbReference>
<dbReference type="InterPro" id="IPR001834">
    <property type="entry name" value="CBR-like"/>
</dbReference>
<evidence type="ECO:0000256" key="12">
    <source>
        <dbReference type="ARBA" id="ARBA00023136"/>
    </source>
</evidence>
<dbReference type="VEuPathDB" id="FungiDB:C5L36_0B01890"/>
<dbReference type="GO" id="GO:0090524">
    <property type="term" value="F:cytochrome-b5 reductase activity, acting on NADH"/>
    <property type="evidence" value="ECO:0007669"/>
    <property type="project" value="UniProtKB-EC"/>
</dbReference>
<comment type="similarity">
    <text evidence="3 15">Belongs to the flavoprotein pyridine nucleotide cytochrome reductase family.</text>
</comment>
<keyword evidence="6" id="KW-1000">Mitochondrion outer membrane</keyword>
<evidence type="ECO:0000256" key="9">
    <source>
        <dbReference type="ARBA" id="ARBA00023002"/>
    </source>
</evidence>
<dbReference type="PANTHER" id="PTHR19370:SF171">
    <property type="entry name" value="NADH-CYTOCHROME B5 REDUCTASE 2"/>
    <property type="match status" value="1"/>
</dbReference>
<dbReference type="PROSITE" id="PS51384">
    <property type="entry name" value="FAD_FR"/>
    <property type="match status" value="1"/>
</dbReference>
<dbReference type="Gene3D" id="2.40.30.10">
    <property type="entry name" value="Translation factors"/>
    <property type="match status" value="1"/>
</dbReference>
<evidence type="ECO:0000313" key="18">
    <source>
        <dbReference type="Proteomes" id="UP000249293"/>
    </source>
</evidence>
<comment type="catalytic activity">
    <reaction evidence="13 15">
        <text>2 Fe(III)-[cytochrome b5] + NADH = 2 Fe(II)-[cytochrome b5] + NAD(+) + H(+)</text>
        <dbReference type="Rhea" id="RHEA:46680"/>
        <dbReference type="Rhea" id="RHEA-COMP:10438"/>
        <dbReference type="Rhea" id="RHEA-COMP:10439"/>
        <dbReference type="ChEBI" id="CHEBI:15378"/>
        <dbReference type="ChEBI" id="CHEBI:29033"/>
        <dbReference type="ChEBI" id="CHEBI:29034"/>
        <dbReference type="ChEBI" id="CHEBI:57540"/>
        <dbReference type="ChEBI" id="CHEBI:57945"/>
        <dbReference type="EC" id="1.6.2.2"/>
    </reaction>
</comment>
<gene>
    <name evidence="17" type="ORF">C5L36_0B01890</name>
</gene>
<feature type="binding site" evidence="14">
    <location>
        <position position="156"/>
    </location>
    <ligand>
        <name>FAD</name>
        <dbReference type="ChEBI" id="CHEBI:57692"/>
    </ligand>
</feature>
<dbReference type="Pfam" id="PF00175">
    <property type="entry name" value="NAD_binding_1"/>
    <property type="match status" value="1"/>
</dbReference>
<organism evidence="17 18">
    <name type="scientific">Pichia kudriavzevii</name>
    <name type="common">Yeast</name>
    <name type="synonym">Issatchenkia orientalis</name>
    <dbReference type="NCBI Taxonomy" id="4909"/>
    <lineage>
        <taxon>Eukaryota</taxon>
        <taxon>Fungi</taxon>
        <taxon>Dikarya</taxon>
        <taxon>Ascomycota</taxon>
        <taxon>Saccharomycotina</taxon>
        <taxon>Pichiomycetes</taxon>
        <taxon>Pichiales</taxon>
        <taxon>Pichiaceae</taxon>
        <taxon>Pichia</taxon>
    </lineage>
</organism>
<dbReference type="GeneID" id="40382690"/>
<feature type="binding site" evidence="14">
    <location>
        <position position="207"/>
    </location>
    <ligand>
        <name>FAD</name>
        <dbReference type="ChEBI" id="CHEBI:57692"/>
    </ligand>
</feature>
<dbReference type="EC" id="1.6.2.2" evidence="15"/>
<comment type="cofactor">
    <cofactor evidence="1 14 15">
        <name>FAD</name>
        <dbReference type="ChEBI" id="CHEBI:57692"/>
    </cofactor>
</comment>
<dbReference type="GO" id="GO:0006696">
    <property type="term" value="P:ergosterol biosynthetic process"/>
    <property type="evidence" value="ECO:0007669"/>
    <property type="project" value="TreeGrafter"/>
</dbReference>
<feature type="binding site" evidence="14">
    <location>
        <position position="164"/>
    </location>
    <ligand>
        <name>FAD</name>
        <dbReference type="ChEBI" id="CHEBI:57692"/>
    </ligand>
</feature>
<keyword evidence="10 15" id="KW-0520">NAD</keyword>
<evidence type="ECO:0000256" key="13">
    <source>
        <dbReference type="ARBA" id="ARBA00047682"/>
    </source>
</evidence>
<dbReference type="STRING" id="4909.A0A2U9R0V5"/>
<sequence length="337" mass="37174">MAQESNSGSNQMRKFFDAYKRQTVSVFAAKVVPHYQPISFLIIYYSNKNMSRFLKFAIPAAAAAGGAYYYSTLTRAVAAPVFKGDNEWVNLTLTNIKPVSHDSAIYTFAFPESNQPSGLIVASALLTKYVTPKGNNVIRPYTPISDVEELGKLNLLVKTYPNGKMSKHIANLSVNDTLAFKGPILKWKWTPNQFNHVGLIGGGSGITPLYQIVHESLKNDKDNTKITLLYGSKSEQDILLKPELDELAAKHPERFTVKYFVDELKDPKTTGLTKGFITKDVIKESLPGPSPESHVFVCGPPPLYKAISGNKVSPTDQGEVTGVLAELGYDKNTVFKF</sequence>
<keyword evidence="18" id="KW-1185">Reference proteome</keyword>
<accession>A0A2U9R0V5</accession>
<feature type="binding site" evidence="14">
    <location>
        <position position="165"/>
    </location>
    <ligand>
        <name>FAD</name>
        <dbReference type="ChEBI" id="CHEBI:57692"/>
    </ligand>
</feature>
<evidence type="ECO:0000256" key="2">
    <source>
        <dbReference type="ARBA" id="ARBA00004572"/>
    </source>
</evidence>
<dbReference type="InterPro" id="IPR039261">
    <property type="entry name" value="FNR_nucleotide-bd"/>
</dbReference>
<keyword evidence="9 15" id="KW-0560">Oxidoreductase</keyword>
<dbReference type="RefSeq" id="XP_029320402.1">
    <property type="nucleotide sequence ID" value="XM_029464543.1"/>
</dbReference>
<feature type="binding site" evidence="14">
    <location>
        <position position="158"/>
    </location>
    <ligand>
        <name>FAD</name>
        <dbReference type="ChEBI" id="CHEBI:57692"/>
    </ligand>
</feature>
<proteinExistence type="inferred from homology"/>
<feature type="binding site" evidence="14">
    <location>
        <position position="140"/>
    </location>
    <ligand>
        <name>FAD</name>
        <dbReference type="ChEBI" id="CHEBI:57692"/>
    </ligand>
</feature>
<evidence type="ECO:0000256" key="10">
    <source>
        <dbReference type="ARBA" id="ARBA00023027"/>
    </source>
</evidence>
<dbReference type="PRINTS" id="PR00371">
    <property type="entry name" value="FPNCR"/>
</dbReference>
<dbReference type="CDD" id="cd06183">
    <property type="entry name" value="cyt_b5_reduct_like"/>
    <property type="match status" value="1"/>
</dbReference>
<dbReference type="Pfam" id="PF00970">
    <property type="entry name" value="FAD_binding_6"/>
    <property type="match status" value="1"/>
</dbReference>
<feature type="binding site" evidence="14">
    <location>
        <position position="166"/>
    </location>
    <ligand>
        <name>FAD</name>
        <dbReference type="ChEBI" id="CHEBI:57692"/>
    </ligand>
</feature>
<comment type="subcellular location">
    <subcellularLocation>
        <location evidence="2">Mitochondrion outer membrane</location>
        <topology evidence="2">Single-pass membrane protein</topology>
    </subcellularLocation>
</comment>
<evidence type="ECO:0000256" key="8">
    <source>
        <dbReference type="ARBA" id="ARBA00022989"/>
    </source>
</evidence>
<keyword evidence="12" id="KW-0472">Membrane</keyword>
<keyword evidence="11" id="KW-0496">Mitochondrion</keyword>
<keyword evidence="8" id="KW-1133">Transmembrane helix</keyword>
<evidence type="ECO:0000256" key="11">
    <source>
        <dbReference type="ARBA" id="ARBA00023128"/>
    </source>
</evidence>
<evidence type="ECO:0000256" key="6">
    <source>
        <dbReference type="ARBA" id="ARBA00022787"/>
    </source>
</evidence>
<feature type="binding site" evidence="14">
    <location>
        <position position="141"/>
    </location>
    <ligand>
        <name>FAD</name>
        <dbReference type="ChEBI" id="CHEBI:57692"/>
    </ligand>
</feature>
<dbReference type="FunFam" id="3.40.50.80:FF:000009">
    <property type="entry name" value="NADH-cytochrome b5 reductase"/>
    <property type="match status" value="1"/>
</dbReference>
<evidence type="ECO:0000256" key="4">
    <source>
        <dbReference type="ARBA" id="ARBA00022630"/>
    </source>
</evidence>
<dbReference type="InterPro" id="IPR001433">
    <property type="entry name" value="OxRdtase_FAD/NAD-bd"/>
</dbReference>
<dbReference type="InterPro" id="IPR017938">
    <property type="entry name" value="Riboflavin_synthase-like_b-brl"/>
</dbReference>
<evidence type="ECO:0000256" key="1">
    <source>
        <dbReference type="ARBA" id="ARBA00001974"/>
    </source>
</evidence>
<evidence type="ECO:0000256" key="15">
    <source>
        <dbReference type="RuleBase" id="RU361226"/>
    </source>
</evidence>
<name>A0A2U9R0V5_PICKU</name>
<dbReference type="PRINTS" id="PR00406">
    <property type="entry name" value="CYTB5RDTASE"/>
</dbReference>
<dbReference type="SUPFAM" id="SSF52343">
    <property type="entry name" value="Ferredoxin reductase-like, C-terminal NADP-linked domain"/>
    <property type="match status" value="1"/>
</dbReference>
<dbReference type="Proteomes" id="UP000249293">
    <property type="component" value="Chromosome 2"/>
</dbReference>
<dbReference type="SUPFAM" id="SSF63380">
    <property type="entry name" value="Riboflavin synthase domain-like"/>
    <property type="match status" value="1"/>
</dbReference>
<dbReference type="AlphaFoldDB" id="A0A2U9R0V5"/>
<feature type="binding site" evidence="14">
    <location>
        <position position="139"/>
    </location>
    <ligand>
        <name>FAD</name>
        <dbReference type="ChEBI" id="CHEBI:57692"/>
    </ligand>
</feature>
<evidence type="ECO:0000259" key="16">
    <source>
        <dbReference type="PROSITE" id="PS51384"/>
    </source>
</evidence>
<dbReference type="InterPro" id="IPR008333">
    <property type="entry name" value="Cbr1-like_FAD-bd_dom"/>
</dbReference>
<dbReference type="KEGG" id="pkz:C5L36_0B01890"/>
<evidence type="ECO:0000256" key="5">
    <source>
        <dbReference type="ARBA" id="ARBA00022692"/>
    </source>
</evidence>
<protein>
    <recommendedName>
        <fullName evidence="15">NADH-cytochrome b5 reductase</fullName>
        <ecNumber evidence="15">1.6.2.2</ecNumber>
    </recommendedName>
</protein>
<evidence type="ECO:0000313" key="17">
    <source>
        <dbReference type="EMBL" id="AWU74925.1"/>
    </source>
</evidence>
<keyword evidence="7 14" id="KW-0274">FAD</keyword>
<dbReference type="GO" id="GO:0005741">
    <property type="term" value="C:mitochondrial outer membrane"/>
    <property type="evidence" value="ECO:0007669"/>
    <property type="project" value="UniProtKB-SubCell"/>
</dbReference>
<dbReference type="PANTHER" id="PTHR19370">
    <property type="entry name" value="NADH-CYTOCHROME B5 REDUCTASE"/>
    <property type="match status" value="1"/>
</dbReference>
<dbReference type="EMBL" id="CP028774">
    <property type="protein sequence ID" value="AWU74925.1"/>
    <property type="molecule type" value="Genomic_DNA"/>
</dbReference>
<dbReference type="InterPro" id="IPR001709">
    <property type="entry name" value="Flavoprot_Pyr_Nucl_cyt_Rdtase"/>
</dbReference>
<evidence type="ECO:0000256" key="14">
    <source>
        <dbReference type="PIRSR" id="PIRSR601834-1"/>
    </source>
</evidence>
<keyword evidence="4 14" id="KW-0285">Flavoprotein</keyword>
<evidence type="ECO:0000256" key="7">
    <source>
        <dbReference type="ARBA" id="ARBA00022827"/>
    </source>
</evidence>
<feature type="domain" description="FAD-binding FR-type" evidence="16">
    <location>
        <begin position="86"/>
        <end position="190"/>
    </location>
</feature>